<dbReference type="InterPro" id="IPR001078">
    <property type="entry name" value="2-oxoacid_DH_actylTfrase"/>
</dbReference>
<dbReference type="EMBL" id="JAJJMB010017856">
    <property type="protein sequence ID" value="KAI3834155.1"/>
    <property type="molecule type" value="Genomic_DNA"/>
</dbReference>
<reference evidence="11" key="1">
    <citation type="submission" date="2022-04" db="EMBL/GenBank/DDBJ databases">
        <title>A functionally conserved STORR gene fusion in Papaver species that diverged 16.8 million years ago.</title>
        <authorList>
            <person name="Catania T."/>
        </authorList>
    </citation>
    <scope>NUCLEOTIDE SEQUENCE</scope>
    <source>
        <strain evidence="11">S-188037</strain>
    </source>
</reference>
<evidence type="ECO:0000256" key="6">
    <source>
        <dbReference type="ARBA" id="ARBA00022679"/>
    </source>
</evidence>
<dbReference type="PANTHER" id="PTHR43416:SF5">
    <property type="entry name" value="DIHYDROLIPOYLLYSINE-RESIDUE SUCCINYLTRANSFERASE COMPONENT OF 2-OXOGLUTARATE DEHYDROGENASE COMPLEX, MITOCHONDRIAL"/>
    <property type="match status" value="1"/>
</dbReference>
<name>A0AAD4RV26_9MAGN</name>
<dbReference type="GO" id="GO:0005739">
    <property type="term" value="C:mitochondrion"/>
    <property type="evidence" value="ECO:0007669"/>
    <property type="project" value="TreeGrafter"/>
</dbReference>
<accession>A0AAD4RV26</accession>
<evidence type="ECO:0000313" key="11">
    <source>
        <dbReference type="EMBL" id="KAI3834155.1"/>
    </source>
</evidence>
<comment type="similarity">
    <text evidence="3">Belongs to the 2-oxoacid dehydrogenase family.</text>
</comment>
<dbReference type="GO" id="GO:0006099">
    <property type="term" value="P:tricarboxylic acid cycle"/>
    <property type="evidence" value="ECO:0007669"/>
    <property type="project" value="UniProtKB-KW"/>
</dbReference>
<evidence type="ECO:0000259" key="10">
    <source>
        <dbReference type="Pfam" id="PF00198"/>
    </source>
</evidence>
<dbReference type="InterPro" id="IPR050537">
    <property type="entry name" value="2-oxoacid_dehydrogenase"/>
</dbReference>
<gene>
    <name evidence="11" type="ORF">MKW98_018205</name>
</gene>
<evidence type="ECO:0000256" key="9">
    <source>
        <dbReference type="ARBA" id="ARBA00032406"/>
    </source>
</evidence>
<feature type="domain" description="2-oxoacid dehydrogenase acyltransferase catalytic" evidence="10">
    <location>
        <begin position="1"/>
        <end position="97"/>
    </location>
</feature>
<keyword evidence="8" id="KW-0012">Acyltransferase</keyword>
<feature type="non-terminal residue" evidence="11">
    <location>
        <position position="99"/>
    </location>
</feature>
<proteinExistence type="inferred from homology"/>
<evidence type="ECO:0000313" key="12">
    <source>
        <dbReference type="Proteomes" id="UP001202328"/>
    </source>
</evidence>
<evidence type="ECO:0000256" key="7">
    <source>
        <dbReference type="ARBA" id="ARBA00022823"/>
    </source>
</evidence>
<sequence length="99" mass="10925">AAVSGLQNQPIINAVIDDNDIIYTDYVDISIGLVVPVIPDVEKISFTDIEKEINRMEKKGNDGILSIDEMARRSFTISSGGVYESLLSTPIFNPPQVYH</sequence>
<keyword evidence="5" id="KW-0816">Tricarboxylic acid cycle</keyword>
<dbReference type="Pfam" id="PF00198">
    <property type="entry name" value="2-oxoacid_dh"/>
    <property type="match status" value="1"/>
</dbReference>
<evidence type="ECO:0000256" key="1">
    <source>
        <dbReference type="ARBA" id="ARBA00001938"/>
    </source>
</evidence>
<dbReference type="AlphaFoldDB" id="A0AAD4RV26"/>
<keyword evidence="7" id="KW-0450">Lipoyl</keyword>
<dbReference type="EC" id="2.3.1.61" evidence="4"/>
<dbReference type="SUPFAM" id="SSF52777">
    <property type="entry name" value="CoA-dependent acyltransferases"/>
    <property type="match status" value="1"/>
</dbReference>
<dbReference type="PANTHER" id="PTHR43416">
    <property type="entry name" value="DIHYDROLIPOYLLYSINE-RESIDUE SUCCINYLTRANSFERASE COMPONENT OF 2-OXOGLUTARATE DEHYDROGENASE COMPLEX, MITOCHONDRIAL-RELATED"/>
    <property type="match status" value="1"/>
</dbReference>
<comment type="pathway">
    <text evidence="2">Amino-acid degradation; L-lysine degradation via saccharopine pathway; glutaryl-CoA from L-lysine: step 6/6.</text>
</comment>
<evidence type="ECO:0000256" key="3">
    <source>
        <dbReference type="ARBA" id="ARBA00007317"/>
    </source>
</evidence>
<organism evidence="11 12">
    <name type="scientific">Papaver atlanticum</name>
    <dbReference type="NCBI Taxonomy" id="357466"/>
    <lineage>
        <taxon>Eukaryota</taxon>
        <taxon>Viridiplantae</taxon>
        <taxon>Streptophyta</taxon>
        <taxon>Embryophyta</taxon>
        <taxon>Tracheophyta</taxon>
        <taxon>Spermatophyta</taxon>
        <taxon>Magnoliopsida</taxon>
        <taxon>Ranunculales</taxon>
        <taxon>Papaveraceae</taxon>
        <taxon>Papaveroideae</taxon>
        <taxon>Papaver</taxon>
    </lineage>
</organism>
<evidence type="ECO:0000256" key="2">
    <source>
        <dbReference type="ARBA" id="ARBA00005145"/>
    </source>
</evidence>
<comment type="cofactor">
    <cofactor evidence="1">
        <name>(R)-lipoate</name>
        <dbReference type="ChEBI" id="CHEBI:83088"/>
    </cofactor>
</comment>
<keyword evidence="12" id="KW-1185">Reference proteome</keyword>
<comment type="caution">
    <text evidence="11">The sequence shown here is derived from an EMBL/GenBank/DDBJ whole genome shotgun (WGS) entry which is preliminary data.</text>
</comment>
<evidence type="ECO:0000256" key="5">
    <source>
        <dbReference type="ARBA" id="ARBA00022532"/>
    </source>
</evidence>
<evidence type="ECO:0000256" key="4">
    <source>
        <dbReference type="ARBA" id="ARBA00012945"/>
    </source>
</evidence>
<dbReference type="Gene3D" id="3.30.559.10">
    <property type="entry name" value="Chloramphenicol acetyltransferase-like domain"/>
    <property type="match status" value="1"/>
</dbReference>
<evidence type="ECO:0000256" key="8">
    <source>
        <dbReference type="ARBA" id="ARBA00023315"/>
    </source>
</evidence>
<keyword evidence="6" id="KW-0808">Transferase</keyword>
<dbReference type="InterPro" id="IPR023213">
    <property type="entry name" value="CAT-like_dom_sf"/>
</dbReference>
<dbReference type="Proteomes" id="UP001202328">
    <property type="component" value="Unassembled WGS sequence"/>
</dbReference>
<protein>
    <recommendedName>
        <fullName evidence="4">dihydrolipoyllysine-residue succinyltransferase</fullName>
        <ecNumber evidence="4">2.3.1.61</ecNumber>
    </recommendedName>
    <alternativeName>
        <fullName evidence="9">2-oxoglutarate dehydrogenase complex component E2</fullName>
    </alternativeName>
</protein>
<dbReference type="GO" id="GO:0004149">
    <property type="term" value="F:dihydrolipoyllysine-residue succinyltransferase activity"/>
    <property type="evidence" value="ECO:0007669"/>
    <property type="project" value="UniProtKB-EC"/>
</dbReference>